<evidence type="ECO:0000313" key="4">
    <source>
        <dbReference type="Proteomes" id="UP000188342"/>
    </source>
</evidence>
<evidence type="ECO:0000256" key="2">
    <source>
        <dbReference type="SAM" id="Phobius"/>
    </source>
</evidence>
<dbReference type="PANTHER" id="PTHR41771:SF1">
    <property type="entry name" value="MEMBRANE PROTEIN"/>
    <property type="match status" value="1"/>
</dbReference>
<keyword evidence="2" id="KW-0472">Membrane</keyword>
<dbReference type="Proteomes" id="UP000188342">
    <property type="component" value="Unassembled WGS sequence"/>
</dbReference>
<dbReference type="RefSeq" id="WP_094765565.1">
    <property type="nucleotide sequence ID" value="NZ_FUKQ01000047.1"/>
</dbReference>
<dbReference type="AlphaFoldDB" id="A0A1R4KCM6"/>
<accession>A0A1R4KCM6</accession>
<dbReference type="STRING" id="1255658.FM114_13030"/>
<evidence type="ECO:0000256" key="1">
    <source>
        <dbReference type="SAM" id="MobiDB-lite"/>
    </source>
</evidence>
<feature type="transmembrane region" description="Helical" evidence="2">
    <location>
        <begin position="375"/>
        <end position="400"/>
    </location>
</feature>
<dbReference type="InterPro" id="IPR012507">
    <property type="entry name" value="YibE_F"/>
</dbReference>
<sequence length="472" mass="50641">MAHSHSHSTRSDDPEIRRLEQRALGLMMSFLVPIAVLTVTALVWLWPHDVTSHIKNDTSSVMVPGVTMPKAHVTMVNEVSCEGTTGSIANDTRACANLHVQLTEGPETGQTYEVMVTAAIYASGIDPGDTVKLYRMPSPQDGTTVYQFADFERSAPLIFFSVLLAVLVVLVARWRGFASLLGLVFAAVVMWKFLFPALIVGHNPTIVGLAASSAIMFVVLYTAHGFSTRTTTALVGTLFGLMITAALGFWATKWAHLTGVSSEDDYLLASSAPNLPLQSVVICGVIIAGLGVLNDVTITQASAVWELAEGGGRRRKDLFLGAMRIGRDHIASTVYTMAFATAGAILSVLLLLSIYQRPLGEVLTSEMFAAELVRTLVGSIGLALAVPVTTGIAVAAVTAGRPLPRRDQIMPQKQPEARQPEQPALLTPARASKPERGVDHPTLTNMGIVRPGRARPSTEQDLFKRPQGPDEV</sequence>
<dbReference type="Pfam" id="PF07907">
    <property type="entry name" value="YibE_F"/>
    <property type="match status" value="1"/>
</dbReference>
<keyword evidence="2" id="KW-1133">Transmembrane helix</keyword>
<dbReference type="OrthoDB" id="5846312at2"/>
<keyword evidence="2" id="KW-0812">Transmembrane</keyword>
<organism evidence="3 4">
    <name type="scientific">Luteococcus japonicus LSP_Lj1</name>
    <dbReference type="NCBI Taxonomy" id="1255658"/>
    <lineage>
        <taxon>Bacteria</taxon>
        <taxon>Bacillati</taxon>
        <taxon>Actinomycetota</taxon>
        <taxon>Actinomycetes</taxon>
        <taxon>Propionibacteriales</taxon>
        <taxon>Propionibacteriaceae</taxon>
        <taxon>Luteococcus</taxon>
    </lineage>
</organism>
<proteinExistence type="predicted"/>
<name>A0A1R4KCM6_9ACTN</name>
<evidence type="ECO:0000313" key="3">
    <source>
        <dbReference type="EMBL" id="SJN41763.1"/>
    </source>
</evidence>
<feature type="transmembrane region" description="Helical" evidence="2">
    <location>
        <begin position="206"/>
        <end position="226"/>
    </location>
</feature>
<gene>
    <name evidence="3" type="ORF">FM114_13030</name>
</gene>
<feature type="transmembrane region" description="Helical" evidence="2">
    <location>
        <begin position="275"/>
        <end position="293"/>
    </location>
</feature>
<feature type="transmembrane region" description="Helical" evidence="2">
    <location>
        <begin position="154"/>
        <end position="172"/>
    </location>
</feature>
<feature type="region of interest" description="Disordered" evidence="1">
    <location>
        <begin position="404"/>
        <end position="472"/>
    </location>
</feature>
<dbReference type="EMBL" id="FUKQ01000047">
    <property type="protein sequence ID" value="SJN41763.1"/>
    <property type="molecule type" value="Genomic_DNA"/>
</dbReference>
<protein>
    <submittedName>
        <fullName evidence="3">Putative membrane protein</fullName>
    </submittedName>
</protein>
<reference evidence="3 4" key="1">
    <citation type="submission" date="2017-02" db="EMBL/GenBank/DDBJ databases">
        <authorList>
            <person name="Peterson S.W."/>
        </authorList>
    </citation>
    <scope>NUCLEOTIDE SEQUENCE [LARGE SCALE GENOMIC DNA]</scope>
    <source>
        <strain evidence="3 4">LSP_Lj1</strain>
    </source>
</reference>
<feature type="compositionally biased region" description="Basic and acidic residues" evidence="1">
    <location>
        <begin position="456"/>
        <end position="472"/>
    </location>
</feature>
<dbReference type="PANTHER" id="PTHR41771">
    <property type="entry name" value="MEMBRANE PROTEIN-RELATED"/>
    <property type="match status" value="1"/>
</dbReference>
<feature type="transmembrane region" description="Helical" evidence="2">
    <location>
        <begin position="233"/>
        <end position="255"/>
    </location>
</feature>
<feature type="transmembrane region" description="Helical" evidence="2">
    <location>
        <begin position="333"/>
        <end position="355"/>
    </location>
</feature>
<feature type="transmembrane region" description="Helical" evidence="2">
    <location>
        <begin position="24"/>
        <end position="46"/>
    </location>
</feature>
<feature type="transmembrane region" description="Helical" evidence="2">
    <location>
        <begin position="179"/>
        <end position="200"/>
    </location>
</feature>
<keyword evidence="4" id="KW-1185">Reference proteome</keyword>